<organism evidence="1 2">
    <name type="scientific">Friedmanniomyces endolithicus</name>
    <dbReference type="NCBI Taxonomy" id="329885"/>
    <lineage>
        <taxon>Eukaryota</taxon>
        <taxon>Fungi</taxon>
        <taxon>Dikarya</taxon>
        <taxon>Ascomycota</taxon>
        <taxon>Pezizomycotina</taxon>
        <taxon>Dothideomycetes</taxon>
        <taxon>Dothideomycetidae</taxon>
        <taxon>Mycosphaerellales</taxon>
        <taxon>Teratosphaeriaceae</taxon>
        <taxon>Friedmanniomyces</taxon>
    </lineage>
</organism>
<name>A0A4U0V4C5_9PEZI</name>
<proteinExistence type="predicted"/>
<dbReference type="AlphaFoldDB" id="A0A4U0V4C5"/>
<reference evidence="1 2" key="1">
    <citation type="submission" date="2017-03" db="EMBL/GenBank/DDBJ databases">
        <title>Genomes of endolithic fungi from Antarctica.</title>
        <authorList>
            <person name="Coleine C."/>
            <person name="Masonjones S."/>
            <person name="Stajich J.E."/>
        </authorList>
    </citation>
    <scope>NUCLEOTIDE SEQUENCE [LARGE SCALE GENOMIC DNA]</scope>
    <source>
        <strain evidence="1 2">CCFEE 5311</strain>
    </source>
</reference>
<protein>
    <submittedName>
        <fullName evidence="1">Uncharacterized protein</fullName>
    </submittedName>
</protein>
<evidence type="ECO:0000313" key="2">
    <source>
        <dbReference type="Proteomes" id="UP000310066"/>
    </source>
</evidence>
<accession>A0A4U0V4C5</accession>
<gene>
    <name evidence="1" type="ORF">B0A54_06100</name>
</gene>
<evidence type="ECO:0000313" key="1">
    <source>
        <dbReference type="EMBL" id="TKA43152.1"/>
    </source>
</evidence>
<sequence>MCTGYQTNYACGHRGADAEDEVADLPLDGRWNCLAGQACKVLRYSPDGMLLSRQEAVQVVPVLRITRRQAVTSRLQIQPWCAVERKS</sequence>
<dbReference type="EMBL" id="NAJP01000020">
    <property type="protein sequence ID" value="TKA43152.1"/>
    <property type="molecule type" value="Genomic_DNA"/>
</dbReference>
<dbReference type="Proteomes" id="UP000310066">
    <property type="component" value="Unassembled WGS sequence"/>
</dbReference>
<comment type="caution">
    <text evidence="1">The sequence shown here is derived from an EMBL/GenBank/DDBJ whole genome shotgun (WGS) entry which is preliminary data.</text>
</comment>